<keyword evidence="3" id="KW-1185">Reference proteome</keyword>
<reference evidence="3" key="1">
    <citation type="journal article" date="2019" name="Int. J. Syst. Evol. Microbiol.">
        <title>The Global Catalogue of Microorganisms (GCM) 10K type strain sequencing project: providing services to taxonomists for standard genome sequencing and annotation.</title>
        <authorList>
            <consortium name="The Broad Institute Genomics Platform"/>
            <consortium name="The Broad Institute Genome Sequencing Center for Infectious Disease"/>
            <person name="Wu L."/>
            <person name="Ma J."/>
        </authorList>
    </citation>
    <scope>NUCLEOTIDE SEQUENCE [LARGE SCALE GENOMIC DNA]</scope>
    <source>
        <strain evidence="3">JCM 13006</strain>
    </source>
</reference>
<evidence type="ECO:0000313" key="3">
    <source>
        <dbReference type="Proteomes" id="UP001501752"/>
    </source>
</evidence>
<dbReference type="EMBL" id="BAABIS010000001">
    <property type="protein sequence ID" value="GAA4855018.1"/>
    <property type="molecule type" value="Genomic_DNA"/>
</dbReference>
<gene>
    <name evidence="2" type="ORF">GCM10023235_35600</name>
</gene>
<sequence length="49" mass="5740">MVLQGDLSGTTGERLRRLLPRDEPARWSGTVSGRRADVEQRYREIRRRS</sequence>
<comment type="caution">
    <text evidence="2">The sequence shown here is derived from an EMBL/GenBank/DDBJ whole genome shotgun (WGS) entry which is preliminary data.</text>
</comment>
<protein>
    <submittedName>
        <fullName evidence="2">Uncharacterized protein</fullName>
    </submittedName>
</protein>
<feature type="region of interest" description="Disordered" evidence="1">
    <location>
        <begin position="1"/>
        <end position="21"/>
    </location>
</feature>
<dbReference type="Proteomes" id="UP001501752">
    <property type="component" value="Unassembled WGS sequence"/>
</dbReference>
<evidence type="ECO:0000256" key="1">
    <source>
        <dbReference type="SAM" id="MobiDB-lite"/>
    </source>
</evidence>
<name>A0ABP9DR39_9ACTN</name>
<organism evidence="2 3">
    <name type="scientific">Kitasatospora terrestris</name>
    <dbReference type="NCBI Taxonomy" id="258051"/>
    <lineage>
        <taxon>Bacteria</taxon>
        <taxon>Bacillati</taxon>
        <taxon>Actinomycetota</taxon>
        <taxon>Actinomycetes</taxon>
        <taxon>Kitasatosporales</taxon>
        <taxon>Streptomycetaceae</taxon>
        <taxon>Kitasatospora</taxon>
    </lineage>
</organism>
<evidence type="ECO:0000313" key="2">
    <source>
        <dbReference type="EMBL" id="GAA4855018.1"/>
    </source>
</evidence>
<proteinExistence type="predicted"/>
<accession>A0ABP9DR39</accession>